<dbReference type="InterPro" id="IPR001932">
    <property type="entry name" value="PPM-type_phosphatase-like_dom"/>
</dbReference>
<dbReference type="PANTHER" id="PTHR47992">
    <property type="entry name" value="PROTEIN PHOSPHATASE"/>
    <property type="match status" value="1"/>
</dbReference>
<dbReference type="OrthoDB" id="10264738at2759"/>
<dbReference type="Gene3D" id="3.60.40.10">
    <property type="entry name" value="PPM-type phosphatase domain"/>
    <property type="match status" value="1"/>
</dbReference>
<dbReference type="SUPFAM" id="SSF81606">
    <property type="entry name" value="PP2C-like"/>
    <property type="match status" value="1"/>
</dbReference>
<reference evidence="2 3" key="1">
    <citation type="journal article" date="2017" name="Genome Biol. Evol.">
        <title>Phytophthora megakarya and P. palmivora, closely related causal agents of cacao black pod rot, underwent increases in genome sizes and gene numbers by different mechanisms.</title>
        <authorList>
            <person name="Ali S.S."/>
            <person name="Shao J."/>
            <person name="Lary D.J."/>
            <person name="Kronmiller B."/>
            <person name="Shen D."/>
            <person name="Strem M.D."/>
            <person name="Amoako-Attah I."/>
            <person name="Akrofi A.Y."/>
            <person name="Begoude B.A."/>
            <person name="Ten Hoopen G.M."/>
            <person name="Coulibaly K."/>
            <person name="Kebe B.I."/>
            <person name="Melnick R.L."/>
            <person name="Guiltinan M.J."/>
            <person name="Tyler B.M."/>
            <person name="Meinhardt L.W."/>
            <person name="Bailey B.A."/>
        </authorList>
    </citation>
    <scope>NUCLEOTIDE SEQUENCE [LARGE SCALE GENOMIC DNA]</scope>
    <source>
        <strain evidence="3">sbr112.9</strain>
    </source>
</reference>
<feature type="non-terminal residue" evidence="2">
    <location>
        <position position="1"/>
    </location>
</feature>
<dbReference type="Proteomes" id="UP000237271">
    <property type="component" value="Unassembled WGS sequence"/>
</dbReference>
<gene>
    <name evidence="2" type="ORF">PHPALM_31194</name>
</gene>
<dbReference type="SMART" id="SM00332">
    <property type="entry name" value="PP2Cc"/>
    <property type="match status" value="1"/>
</dbReference>
<dbReference type="InterPro" id="IPR015655">
    <property type="entry name" value="PP2C"/>
</dbReference>
<feature type="domain" description="PPM-type phosphatase" evidence="1">
    <location>
        <begin position="1"/>
        <end position="244"/>
    </location>
</feature>
<dbReference type="InterPro" id="IPR036457">
    <property type="entry name" value="PPM-type-like_dom_sf"/>
</dbReference>
<protein>
    <submittedName>
        <fullName evidence="2">Protein phosphatase 2C</fullName>
    </submittedName>
</protein>
<keyword evidence="3" id="KW-1185">Reference proteome</keyword>
<accession>A0A2P4X379</accession>
<sequence length="244" mass="26833">YHRAVAQAYVELLPRASNGGATRKASVTCDVVSEIFQQAARTVVDELDASAIDVSVSGTTAVAMLVRKNDVFIANLGDSRAVVARYSDEEQRYVLHCETKDHKPDVPEECARIEHNNGRVFEWGSYRVWLQDVDMPGLAMSRSFGDSVAKTVGVTAEPDVTIVEKLNFSDKRNGERPPAFAVLASDGIWEFMTTDECIDFVATCIVDSGMPPQEACTALVEEACDRWDAEEDVIDDITAVVVFF</sequence>
<evidence type="ECO:0000259" key="1">
    <source>
        <dbReference type="PROSITE" id="PS51746"/>
    </source>
</evidence>
<comment type="caution">
    <text evidence="2">The sequence shown here is derived from an EMBL/GenBank/DDBJ whole genome shotgun (WGS) entry which is preliminary data.</text>
</comment>
<dbReference type="EMBL" id="NCKW01016962">
    <property type="protein sequence ID" value="POM59999.1"/>
    <property type="molecule type" value="Genomic_DNA"/>
</dbReference>
<dbReference type="CDD" id="cd00143">
    <property type="entry name" value="PP2Cc"/>
    <property type="match status" value="1"/>
</dbReference>
<evidence type="ECO:0000313" key="2">
    <source>
        <dbReference type="EMBL" id="POM59999.1"/>
    </source>
</evidence>
<dbReference type="AlphaFoldDB" id="A0A2P4X379"/>
<organism evidence="2 3">
    <name type="scientific">Phytophthora palmivora</name>
    <dbReference type="NCBI Taxonomy" id="4796"/>
    <lineage>
        <taxon>Eukaryota</taxon>
        <taxon>Sar</taxon>
        <taxon>Stramenopiles</taxon>
        <taxon>Oomycota</taxon>
        <taxon>Peronosporomycetes</taxon>
        <taxon>Peronosporales</taxon>
        <taxon>Peronosporaceae</taxon>
        <taxon>Phytophthora</taxon>
    </lineage>
</organism>
<proteinExistence type="predicted"/>
<dbReference type="Pfam" id="PF00481">
    <property type="entry name" value="PP2C"/>
    <property type="match status" value="1"/>
</dbReference>
<dbReference type="GO" id="GO:0004722">
    <property type="term" value="F:protein serine/threonine phosphatase activity"/>
    <property type="evidence" value="ECO:0007669"/>
    <property type="project" value="InterPro"/>
</dbReference>
<evidence type="ECO:0000313" key="3">
    <source>
        <dbReference type="Proteomes" id="UP000237271"/>
    </source>
</evidence>
<dbReference type="PROSITE" id="PS51746">
    <property type="entry name" value="PPM_2"/>
    <property type="match status" value="1"/>
</dbReference>
<name>A0A2P4X379_9STRA</name>